<organism evidence="1 2">
    <name type="scientific">Ophiobolus disseminans</name>
    <dbReference type="NCBI Taxonomy" id="1469910"/>
    <lineage>
        <taxon>Eukaryota</taxon>
        <taxon>Fungi</taxon>
        <taxon>Dikarya</taxon>
        <taxon>Ascomycota</taxon>
        <taxon>Pezizomycotina</taxon>
        <taxon>Dothideomycetes</taxon>
        <taxon>Pleosporomycetidae</taxon>
        <taxon>Pleosporales</taxon>
        <taxon>Pleosporineae</taxon>
        <taxon>Phaeosphaeriaceae</taxon>
        <taxon>Ophiobolus</taxon>
    </lineage>
</organism>
<keyword evidence="2" id="KW-1185">Reference proteome</keyword>
<evidence type="ECO:0000313" key="2">
    <source>
        <dbReference type="Proteomes" id="UP000799424"/>
    </source>
</evidence>
<dbReference type="AlphaFoldDB" id="A0A6A6ZWU1"/>
<dbReference type="OrthoDB" id="3752550at2759"/>
<name>A0A6A6ZWU1_9PLEO</name>
<proteinExistence type="predicted"/>
<reference evidence="1" key="1">
    <citation type="journal article" date="2020" name="Stud. Mycol.">
        <title>101 Dothideomycetes genomes: a test case for predicting lifestyles and emergence of pathogens.</title>
        <authorList>
            <person name="Haridas S."/>
            <person name="Albert R."/>
            <person name="Binder M."/>
            <person name="Bloem J."/>
            <person name="Labutti K."/>
            <person name="Salamov A."/>
            <person name="Andreopoulos B."/>
            <person name="Baker S."/>
            <person name="Barry K."/>
            <person name="Bills G."/>
            <person name="Bluhm B."/>
            <person name="Cannon C."/>
            <person name="Castanera R."/>
            <person name="Culley D."/>
            <person name="Daum C."/>
            <person name="Ezra D."/>
            <person name="Gonzalez J."/>
            <person name="Henrissat B."/>
            <person name="Kuo A."/>
            <person name="Liang C."/>
            <person name="Lipzen A."/>
            <person name="Lutzoni F."/>
            <person name="Magnuson J."/>
            <person name="Mondo S."/>
            <person name="Nolan M."/>
            <person name="Ohm R."/>
            <person name="Pangilinan J."/>
            <person name="Park H.-J."/>
            <person name="Ramirez L."/>
            <person name="Alfaro M."/>
            <person name="Sun H."/>
            <person name="Tritt A."/>
            <person name="Yoshinaga Y."/>
            <person name="Zwiers L.-H."/>
            <person name="Turgeon B."/>
            <person name="Goodwin S."/>
            <person name="Spatafora J."/>
            <person name="Crous P."/>
            <person name="Grigoriev I."/>
        </authorList>
    </citation>
    <scope>NUCLEOTIDE SEQUENCE</scope>
    <source>
        <strain evidence="1">CBS 113818</strain>
    </source>
</reference>
<accession>A0A6A6ZWU1</accession>
<dbReference type="EMBL" id="MU006228">
    <property type="protein sequence ID" value="KAF2825333.1"/>
    <property type="molecule type" value="Genomic_DNA"/>
</dbReference>
<dbReference type="Proteomes" id="UP000799424">
    <property type="component" value="Unassembled WGS sequence"/>
</dbReference>
<gene>
    <name evidence="1" type="ORF">CC86DRAFT_294887</name>
</gene>
<evidence type="ECO:0000313" key="1">
    <source>
        <dbReference type="EMBL" id="KAF2825333.1"/>
    </source>
</evidence>
<feature type="non-terminal residue" evidence="1">
    <location>
        <position position="1"/>
    </location>
</feature>
<sequence>SDEVGQVYFQAYAEIWRGALQPSGDLLTITKPMTINGETDGFYQWECTQK</sequence>
<protein>
    <submittedName>
        <fullName evidence="1">Uncharacterized protein</fullName>
    </submittedName>
</protein>